<evidence type="ECO:0000256" key="2">
    <source>
        <dbReference type="ARBA" id="ARBA00006409"/>
    </source>
</evidence>
<evidence type="ECO:0000256" key="7">
    <source>
        <dbReference type="ARBA" id="ARBA00022827"/>
    </source>
</evidence>
<proteinExistence type="inferred from homology"/>
<dbReference type="GO" id="GO:0003677">
    <property type="term" value="F:DNA binding"/>
    <property type="evidence" value="ECO:0007669"/>
    <property type="project" value="UniProtKB-KW"/>
</dbReference>
<dbReference type="InterPro" id="IPR006050">
    <property type="entry name" value="DNA_photolyase_N"/>
</dbReference>
<evidence type="ECO:0000313" key="16">
    <source>
        <dbReference type="Proteomes" id="UP000009170"/>
    </source>
</evidence>
<dbReference type="InterPro" id="IPR036155">
    <property type="entry name" value="Crypto/Photolyase_N_sf"/>
</dbReference>
<dbReference type="InterPro" id="IPR014729">
    <property type="entry name" value="Rossmann-like_a/b/a_fold"/>
</dbReference>
<dbReference type="FunFam" id="1.10.579.10:FF:000002">
    <property type="entry name" value="Deoxyribodipyrimidine photolyase"/>
    <property type="match status" value="1"/>
</dbReference>
<dbReference type="GO" id="GO:0003904">
    <property type="term" value="F:deoxyribodipyrimidine photo-lyase activity"/>
    <property type="evidence" value="ECO:0007669"/>
    <property type="project" value="UniProtKB-EC"/>
</dbReference>
<keyword evidence="6" id="KW-0227">DNA damage</keyword>
<evidence type="ECO:0000256" key="6">
    <source>
        <dbReference type="ARBA" id="ARBA00022763"/>
    </source>
</evidence>
<evidence type="ECO:0000256" key="11">
    <source>
        <dbReference type="ARBA" id="ARBA00031671"/>
    </source>
</evidence>
<feature type="domain" description="Photolyase/cryptochrome alpha/beta" evidence="14">
    <location>
        <begin position="25"/>
        <end position="159"/>
    </location>
</feature>
<dbReference type="GeneID" id="9832863"/>
<evidence type="ECO:0000256" key="10">
    <source>
        <dbReference type="ARBA" id="ARBA00023239"/>
    </source>
</evidence>
<dbReference type="FunCoup" id="A0A090M3U9">
    <property type="interactions" value="3"/>
</dbReference>
<comment type="function">
    <text evidence="13">Involved in repair of UV radiation-induced DNA damage. Catalyzes the light-dependent monomerization (300-600 nm) of cyclobutylpyrimidine dimers (CPDs), which are formed between adjacent bases on the same DNA strand upon exposure to ultraviolet radiation. Required for plant survival in the presence of UV-B light. Not involved in the repair of (6-4) photoproducts.</text>
</comment>
<dbReference type="Gene3D" id="1.25.40.80">
    <property type="match status" value="1"/>
</dbReference>
<comment type="cofactor">
    <cofactor evidence="1">
        <name>FAD</name>
        <dbReference type="ChEBI" id="CHEBI:57692"/>
    </cofactor>
</comment>
<dbReference type="InterPro" id="IPR008148">
    <property type="entry name" value="DNA_photolyase_2"/>
</dbReference>
<sequence length="504" mass="56708">MAPACSKKRVRALTSNTEPMASATAPVMYWMSRDQRVDDNWALLRACDLARERGAPVVIAFNLLTKYLGAGARQFGFMLRGLRELEAKARAAKATFAMTYGDEPAAAIDALAKKIGAKTIVCDFSPLRDGVRWRKDLAVLSEKRGAHVEECDAHNVVPCWEASDKLEVGARTLRGRLAKRYPEFLKEFPAIPDDLVEYDGPAIDAVKWDDLLAEALKRGEAVPEVTWAIPGETAARAVLDDFVANRMKLYEKRNDPSKPRALSGLSPWLHFGQISAQRCALEAKKAVGKASPAAYDSFFEELVVRRELADNFCYYCPGQKYDEMEGQKYDWAKDTLRAHAGDKRPYIYTLEQLERAQTHDDLWNAAQRELRYGGKMHGFCRMYWAKKILEWTESPEQALKWSIYLNDTYSLDGRDPSGYVGCMWSIVGVHDQGWKEREVFGKIRYMAYDSTKKKFNIPDYIARVNALVKAAKSDFKTGEKSSAANPGLFSIDVSGVKRKADAMA</sequence>
<dbReference type="InterPro" id="IPR032673">
    <property type="entry name" value="DNA_photolyase_2_CS"/>
</dbReference>
<evidence type="ECO:0000256" key="4">
    <source>
        <dbReference type="ARBA" id="ARBA00014046"/>
    </source>
</evidence>
<evidence type="ECO:0000313" key="15">
    <source>
        <dbReference type="EMBL" id="CEF97357.1"/>
    </source>
</evidence>
<dbReference type="KEGG" id="ota:OT_ostta03g05620"/>
<evidence type="ECO:0000256" key="9">
    <source>
        <dbReference type="ARBA" id="ARBA00023204"/>
    </source>
</evidence>
<evidence type="ECO:0000256" key="12">
    <source>
        <dbReference type="ARBA" id="ARBA00033999"/>
    </source>
</evidence>
<evidence type="ECO:0000256" key="5">
    <source>
        <dbReference type="ARBA" id="ARBA00022630"/>
    </source>
</evidence>
<dbReference type="PANTHER" id="PTHR10211">
    <property type="entry name" value="DEOXYRIBODIPYRIMIDINE PHOTOLYASE"/>
    <property type="match status" value="1"/>
</dbReference>
<dbReference type="RefSeq" id="XP_003078467.2">
    <property type="nucleotide sequence ID" value="XM_003078419.2"/>
</dbReference>
<reference evidence="15 16" key="2">
    <citation type="journal article" date="2014" name="BMC Genomics">
        <title>An improved genome of the model marine alga Ostreococcus tauri unfolds by assessing Illumina de novo assemblies.</title>
        <authorList>
            <person name="Blanc-Mathieu R."/>
            <person name="Verhelst B."/>
            <person name="Derelle E."/>
            <person name="Rombauts S."/>
            <person name="Bouget F.Y."/>
            <person name="Carre I."/>
            <person name="Chateau A."/>
            <person name="Eyre-Walker A."/>
            <person name="Grimsley N."/>
            <person name="Moreau H."/>
            <person name="Piegu B."/>
            <person name="Rivals E."/>
            <person name="Schackwitz W."/>
            <person name="Van de Peer Y."/>
            <person name="Piganeau G."/>
        </authorList>
    </citation>
    <scope>NUCLEOTIDE SEQUENCE [LARGE SCALE GENOMIC DNA]</scope>
    <source>
        <strain evidence="16">OTTH 0595 / CCAP 157/2 / RCC745</strain>
    </source>
</reference>
<dbReference type="InterPro" id="IPR052219">
    <property type="entry name" value="Photolyase_Class-2"/>
</dbReference>
<accession>A0A090M3U9</accession>
<comment type="similarity">
    <text evidence="2">Belongs to the DNA photolyase class-2 family.</text>
</comment>
<keyword evidence="10" id="KW-0456">Lyase</keyword>
<dbReference type="SUPFAM" id="SSF48173">
    <property type="entry name" value="Cryptochrome/photolyase FAD-binding domain"/>
    <property type="match status" value="1"/>
</dbReference>
<keyword evidence="9" id="KW-0234">DNA repair</keyword>
<dbReference type="STRING" id="70448.A0A090M3U9"/>
<keyword evidence="16" id="KW-1185">Reference proteome</keyword>
<dbReference type="Gene3D" id="3.40.50.620">
    <property type="entry name" value="HUPs"/>
    <property type="match status" value="1"/>
</dbReference>
<dbReference type="PROSITE" id="PS51645">
    <property type="entry name" value="PHR_CRY_ALPHA_BETA"/>
    <property type="match status" value="1"/>
</dbReference>
<name>A0A090M3U9_OSTTA</name>
<dbReference type="FunFam" id="3.40.50.620:FF:000110">
    <property type="entry name" value="Deoxyribodipyrimidine photolyase"/>
    <property type="match status" value="1"/>
</dbReference>
<evidence type="ECO:0000256" key="8">
    <source>
        <dbReference type="ARBA" id="ARBA00023125"/>
    </source>
</evidence>
<dbReference type="PROSITE" id="PS01083">
    <property type="entry name" value="DNA_PHOTOLYASES_2_1"/>
    <property type="match status" value="1"/>
</dbReference>
<dbReference type="OrthoDB" id="494480at2759"/>
<reference evidence="16" key="1">
    <citation type="journal article" date="2006" name="Proc. Natl. Acad. Sci. U.S.A.">
        <title>Genome analysis of the smallest free-living eukaryote Ostreococcus tauri unveils many unique features.</title>
        <authorList>
            <person name="Derelle E."/>
            <person name="Ferraz C."/>
            <person name="Rombauts S."/>
            <person name="Rouze P."/>
            <person name="Worden A.Z."/>
            <person name="Robbens S."/>
            <person name="Partensky F."/>
            <person name="Degroeve S."/>
            <person name="Echeynie S."/>
            <person name="Cooke R."/>
            <person name="Saeys Y."/>
            <person name="Wuyts J."/>
            <person name="Jabbari K."/>
            <person name="Bowler C."/>
            <person name="Panaud O."/>
            <person name="Piegu B."/>
            <person name="Ball S.G."/>
            <person name="Ral J.-P."/>
            <person name="Bouget F.-Y."/>
            <person name="Piganeau G."/>
            <person name="De Baets B."/>
            <person name="Picard A."/>
            <person name="Delseny M."/>
            <person name="Demaille J."/>
            <person name="Van de Peer Y."/>
            <person name="Moreau H."/>
        </authorList>
    </citation>
    <scope>NUCLEOTIDE SEQUENCE [LARGE SCALE GENOMIC DNA]</scope>
    <source>
        <strain evidence="16">OTTH 0595 / CCAP 157/2 / RCC745</strain>
    </source>
</reference>
<dbReference type="Pfam" id="PF00875">
    <property type="entry name" value="DNA_photolyase"/>
    <property type="match status" value="1"/>
</dbReference>
<dbReference type="AlphaFoldDB" id="A0A090M3U9"/>
<dbReference type="GO" id="GO:0000719">
    <property type="term" value="P:photoreactive repair"/>
    <property type="evidence" value="ECO:0007669"/>
    <property type="project" value="TreeGrafter"/>
</dbReference>
<dbReference type="FunFam" id="1.25.40.80:FF:000004">
    <property type="entry name" value="Deoxyribodipyrimidine photolyase"/>
    <property type="match status" value="1"/>
</dbReference>
<dbReference type="PANTHER" id="PTHR10211:SF0">
    <property type="entry name" value="DEOXYRIBODIPYRIMIDINE PHOTO-LYASE"/>
    <property type="match status" value="1"/>
</dbReference>
<evidence type="ECO:0000256" key="13">
    <source>
        <dbReference type="ARBA" id="ARBA00055119"/>
    </source>
</evidence>
<dbReference type="GO" id="GO:0009650">
    <property type="term" value="P:UV protection"/>
    <property type="evidence" value="ECO:0007669"/>
    <property type="project" value="UniProtKB-ARBA"/>
</dbReference>
<dbReference type="NCBIfam" id="TIGR00591">
    <property type="entry name" value="phr2"/>
    <property type="match status" value="1"/>
</dbReference>
<evidence type="ECO:0000256" key="3">
    <source>
        <dbReference type="ARBA" id="ARBA00013149"/>
    </source>
</evidence>
<evidence type="ECO:0000256" key="1">
    <source>
        <dbReference type="ARBA" id="ARBA00001974"/>
    </source>
</evidence>
<comment type="caution">
    <text evidence="15">The sequence shown here is derived from an EMBL/GenBank/DDBJ whole genome shotgun (WGS) entry which is preliminary data.</text>
</comment>
<dbReference type="Gene3D" id="1.10.579.10">
    <property type="entry name" value="DNA Cyclobutane Dipyrimidine Photolyase, subunit A, domain 3"/>
    <property type="match status" value="1"/>
</dbReference>
<dbReference type="InParanoid" id="A0A090M3U9"/>
<dbReference type="EC" id="4.1.99.3" evidence="3"/>
<comment type="catalytic activity">
    <reaction evidence="12">
        <text>cyclobutadipyrimidine (in DNA) = 2 pyrimidine residues (in DNA).</text>
        <dbReference type="EC" id="4.1.99.3"/>
    </reaction>
</comment>
<dbReference type="InterPro" id="IPR036134">
    <property type="entry name" value="Crypto/Photolyase_FAD-like_sf"/>
</dbReference>
<protein>
    <recommendedName>
        <fullName evidence="4">Deoxyribodipyrimidine photo-lyase</fullName>
        <ecNumber evidence="3">4.1.99.3</ecNumber>
    </recommendedName>
    <alternativeName>
        <fullName evidence="11">DNA photolyase</fullName>
    </alternativeName>
</protein>
<dbReference type="EMBL" id="CAID01000003">
    <property type="protein sequence ID" value="CEF97357.1"/>
    <property type="molecule type" value="Genomic_DNA"/>
</dbReference>
<evidence type="ECO:0000259" key="14">
    <source>
        <dbReference type="PROSITE" id="PS51645"/>
    </source>
</evidence>
<dbReference type="Proteomes" id="UP000009170">
    <property type="component" value="Unassembled WGS sequence"/>
</dbReference>
<dbReference type="SUPFAM" id="SSF52425">
    <property type="entry name" value="Cryptochrome/photolyase, N-terminal domain"/>
    <property type="match status" value="1"/>
</dbReference>
<organism evidence="15 16">
    <name type="scientific">Ostreococcus tauri</name>
    <name type="common">Marine green alga</name>
    <dbReference type="NCBI Taxonomy" id="70448"/>
    <lineage>
        <taxon>Eukaryota</taxon>
        <taxon>Viridiplantae</taxon>
        <taxon>Chlorophyta</taxon>
        <taxon>Mamiellophyceae</taxon>
        <taxon>Mamiellales</taxon>
        <taxon>Bathycoccaceae</taxon>
        <taxon>Ostreococcus</taxon>
    </lineage>
</organism>
<keyword evidence="5" id="KW-0285">Flavoprotein</keyword>
<keyword evidence="7" id="KW-0274">FAD</keyword>
<keyword evidence="8" id="KW-0238">DNA-binding</keyword>
<gene>
    <name evidence="15" type="ORF">OT_ostta03g05620</name>
</gene>